<dbReference type="EMBL" id="JABVEC010000012">
    <property type="protein sequence ID" value="MBC6467391.1"/>
    <property type="molecule type" value="Genomic_DNA"/>
</dbReference>
<keyword evidence="4" id="KW-1185">Reference proteome</keyword>
<dbReference type="InterPro" id="IPR013538">
    <property type="entry name" value="ASHA1/2-like_C"/>
</dbReference>
<evidence type="ECO:0000256" key="1">
    <source>
        <dbReference type="ARBA" id="ARBA00006817"/>
    </source>
</evidence>
<sequence>MTTAPKIPALRGAITVSASPDHAFRVFAHSFGTWWPHQFHIGQADMAEVNLEPGVGGRWYERGEDGSECDWGRVLIWEPPHRLVVTWQINGQWEFDPDPEHASEIEVRFTPGGPGCATVELEHRYLDRVVGGQAVCDALISCGNWIVLLERFAEKASRRDQGNKR</sequence>
<comment type="caution">
    <text evidence="3">The sequence shown here is derived from an EMBL/GenBank/DDBJ whole genome shotgun (WGS) entry which is preliminary data.</text>
</comment>
<dbReference type="SUPFAM" id="SSF55961">
    <property type="entry name" value="Bet v1-like"/>
    <property type="match status" value="1"/>
</dbReference>
<gene>
    <name evidence="3" type="ORF">HKK74_18090</name>
</gene>
<organism evidence="3 4">
    <name type="scientific">Actinomadura alba</name>
    <dbReference type="NCBI Taxonomy" id="406431"/>
    <lineage>
        <taxon>Bacteria</taxon>
        <taxon>Bacillati</taxon>
        <taxon>Actinomycetota</taxon>
        <taxon>Actinomycetes</taxon>
        <taxon>Streptosporangiales</taxon>
        <taxon>Thermomonosporaceae</taxon>
        <taxon>Actinomadura</taxon>
    </lineage>
</organism>
<protein>
    <submittedName>
        <fullName evidence="3">SRPBCC domain-containing protein</fullName>
    </submittedName>
</protein>
<dbReference type="Pfam" id="PF08327">
    <property type="entry name" value="AHSA1"/>
    <property type="match status" value="1"/>
</dbReference>
<evidence type="ECO:0000313" key="4">
    <source>
        <dbReference type="Proteomes" id="UP000805614"/>
    </source>
</evidence>
<evidence type="ECO:0000259" key="2">
    <source>
        <dbReference type="Pfam" id="PF08327"/>
    </source>
</evidence>
<name>A0ABR7LRF6_9ACTN</name>
<proteinExistence type="inferred from homology"/>
<dbReference type="Gene3D" id="3.30.530.20">
    <property type="match status" value="1"/>
</dbReference>
<feature type="domain" description="Activator of Hsp90 ATPase homologue 1/2-like C-terminal" evidence="2">
    <location>
        <begin position="18"/>
        <end position="124"/>
    </location>
</feature>
<reference evidence="3 4" key="1">
    <citation type="submission" date="2020-06" db="EMBL/GenBank/DDBJ databases">
        <title>Actinomadura xiongansis sp. nov., isolated from soil of Baiyangdian.</title>
        <authorList>
            <person name="Zhang X."/>
        </authorList>
    </citation>
    <scope>NUCLEOTIDE SEQUENCE [LARGE SCALE GENOMIC DNA]</scope>
    <source>
        <strain evidence="3 4">HBUM206468</strain>
    </source>
</reference>
<accession>A0ABR7LRF6</accession>
<evidence type="ECO:0000313" key="3">
    <source>
        <dbReference type="EMBL" id="MBC6467391.1"/>
    </source>
</evidence>
<dbReference type="CDD" id="cd08891">
    <property type="entry name" value="SRPBCC_CalC"/>
    <property type="match status" value="1"/>
</dbReference>
<comment type="similarity">
    <text evidence="1">Belongs to the AHA1 family.</text>
</comment>
<dbReference type="InterPro" id="IPR023393">
    <property type="entry name" value="START-like_dom_sf"/>
</dbReference>
<dbReference type="Proteomes" id="UP000805614">
    <property type="component" value="Unassembled WGS sequence"/>
</dbReference>